<dbReference type="AlphaFoldDB" id="A0AAV3ZFM1"/>
<evidence type="ECO:0000313" key="2">
    <source>
        <dbReference type="EMBL" id="GFN93944.1"/>
    </source>
</evidence>
<accession>A0AAV3ZFM1</accession>
<name>A0AAV3ZFM1_9GAST</name>
<protein>
    <submittedName>
        <fullName evidence="2">Uncharacterized protein</fullName>
    </submittedName>
</protein>
<evidence type="ECO:0000313" key="3">
    <source>
        <dbReference type="Proteomes" id="UP000735302"/>
    </source>
</evidence>
<evidence type="ECO:0000256" key="1">
    <source>
        <dbReference type="SAM" id="MobiDB-lite"/>
    </source>
</evidence>
<organism evidence="2 3">
    <name type="scientific">Plakobranchus ocellatus</name>
    <dbReference type="NCBI Taxonomy" id="259542"/>
    <lineage>
        <taxon>Eukaryota</taxon>
        <taxon>Metazoa</taxon>
        <taxon>Spiralia</taxon>
        <taxon>Lophotrochozoa</taxon>
        <taxon>Mollusca</taxon>
        <taxon>Gastropoda</taxon>
        <taxon>Heterobranchia</taxon>
        <taxon>Euthyneura</taxon>
        <taxon>Panpulmonata</taxon>
        <taxon>Sacoglossa</taxon>
        <taxon>Placobranchoidea</taxon>
        <taxon>Plakobranchidae</taxon>
        <taxon>Plakobranchus</taxon>
    </lineage>
</organism>
<keyword evidence="3" id="KW-1185">Reference proteome</keyword>
<sequence length="105" mass="11201">MSVFRLRKETKSYAAPYQMFFFSLPAGTRQLLLATACSPLPSPSLPPFLPPARVVSVACASPVCDNSGSPPFTPSPSHPTNLLSGFSLRGGSQTLYKSSGLKEPR</sequence>
<dbReference type="EMBL" id="BLXT01002375">
    <property type="protein sequence ID" value="GFN93944.1"/>
    <property type="molecule type" value="Genomic_DNA"/>
</dbReference>
<feature type="compositionally biased region" description="Polar residues" evidence="1">
    <location>
        <begin position="80"/>
        <end position="97"/>
    </location>
</feature>
<proteinExistence type="predicted"/>
<reference evidence="2 3" key="1">
    <citation type="journal article" date="2021" name="Elife">
        <title>Chloroplast acquisition without the gene transfer in kleptoplastic sea slugs, Plakobranchus ocellatus.</title>
        <authorList>
            <person name="Maeda T."/>
            <person name="Takahashi S."/>
            <person name="Yoshida T."/>
            <person name="Shimamura S."/>
            <person name="Takaki Y."/>
            <person name="Nagai Y."/>
            <person name="Toyoda A."/>
            <person name="Suzuki Y."/>
            <person name="Arimoto A."/>
            <person name="Ishii H."/>
            <person name="Satoh N."/>
            <person name="Nishiyama T."/>
            <person name="Hasebe M."/>
            <person name="Maruyama T."/>
            <person name="Minagawa J."/>
            <person name="Obokata J."/>
            <person name="Shigenobu S."/>
        </authorList>
    </citation>
    <scope>NUCLEOTIDE SEQUENCE [LARGE SCALE GENOMIC DNA]</scope>
</reference>
<comment type="caution">
    <text evidence="2">The sequence shown here is derived from an EMBL/GenBank/DDBJ whole genome shotgun (WGS) entry which is preliminary data.</text>
</comment>
<feature type="region of interest" description="Disordered" evidence="1">
    <location>
        <begin position="68"/>
        <end position="105"/>
    </location>
</feature>
<dbReference type="Proteomes" id="UP000735302">
    <property type="component" value="Unassembled WGS sequence"/>
</dbReference>
<gene>
    <name evidence="2" type="ORF">PoB_002045000</name>
</gene>